<accession>A0A1R3GCY4</accession>
<comment type="caution">
    <text evidence="4">The sequence shown here is derived from an EMBL/GenBank/DDBJ whole genome shotgun (WGS) entry which is preliminary data.</text>
</comment>
<dbReference type="PANTHER" id="PTHR31373:SF17">
    <property type="entry name" value="OS06G0652100 PROTEIN"/>
    <property type="match status" value="1"/>
</dbReference>
<feature type="domain" description="DUF7788" evidence="3">
    <location>
        <begin position="431"/>
        <end position="614"/>
    </location>
</feature>
<reference evidence="4 5" key="1">
    <citation type="submission" date="2013-09" db="EMBL/GenBank/DDBJ databases">
        <title>Corchorus capsularis genome sequencing.</title>
        <authorList>
            <person name="Alam M."/>
            <person name="Haque M.S."/>
            <person name="Islam M.S."/>
            <person name="Emdad E.M."/>
            <person name="Islam M.M."/>
            <person name="Ahmed B."/>
            <person name="Halim A."/>
            <person name="Hossen Q.M.M."/>
            <person name="Hossain M.Z."/>
            <person name="Ahmed R."/>
            <person name="Khan M.M."/>
            <person name="Islam R."/>
            <person name="Rashid M.M."/>
            <person name="Khan S.A."/>
            <person name="Rahman M.S."/>
            <person name="Alam M."/>
        </authorList>
    </citation>
    <scope>NUCLEOTIDE SEQUENCE [LARGE SCALE GENOMIC DNA]</scope>
    <source>
        <strain evidence="5">cv. CVL-1</strain>
        <tissue evidence="4">Whole seedling</tissue>
    </source>
</reference>
<feature type="domain" description="DUF2828" evidence="2">
    <location>
        <begin position="43"/>
        <end position="429"/>
    </location>
</feature>
<dbReference type="InterPro" id="IPR058580">
    <property type="entry name" value="DUF2828"/>
</dbReference>
<evidence type="ECO:0008006" key="6">
    <source>
        <dbReference type="Google" id="ProtNLM"/>
    </source>
</evidence>
<dbReference type="OMA" id="FCRDERE"/>
<dbReference type="PIRSF" id="PIRSF015417">
    <property type="entry name" value="T31B5_30_vWA"/>
    <property type="match status" value="1"/>
</dbReference>
<proteinExistence type="predicted"/>
<dbReference type="Pfam" id="PF11443">
    <property type="entry name" value="DUF2828"/>
    <property type="match status" value="1"/>
</dbReference>
<dbReference type="InterPro" id="IPR036465">
    <property type="entry name" value="vWFA_dom_sf"/>
</dbReference>
<evidence type="ECO:0000313" key="5">
    <source>
        <dbReference type="Proteomes" id="UP000188268"/>
    </source>
</evidence>
<dbReference type="InterPro" id="IPR011205">
    <property type="entry name" value="UCP015417_vWA"/>
</dbReference>
<evidence type="ECO:0000313" key="4">
    <source>
        <dbReference type="EMBL" id="OMO55921.1"/>
    </source>
</evidence>
<dbReference type="Pfam" id="PF25043">
    <property type="entry name" value="DUF7788"/>
    <property type="match status" value="1"/>
</dbReference>
<name>A0A1R3GCY4_COCAP</name>
<evidence type="ECO:0000259" key="2">
    <source>
        <dbReference type="Pfam" id="PF11443"/>
    </source>
</evidence>
<evidence type="ECO:0000259" key="3">
    <source>
        <dbReference type="Pfam" id="PF25043"/>
    </source>
</evidence>
<keyword evidence="5" id="KW-1185">Reference proteome</keyword>
<feature type="region of interest" description="Disordered" evidence="1">
    <location>
        <begin position="189"/>
        <end position="218"/>
    </location>
</feature>
<sequence length="632" mass="72106">MAPAAPLLGPPAPAKAIEPSNQSDEVIVIGRQPQYDNLLWGYTENGSATFLSSGNPCLDFFFHVVPDTPPESLTQRLQLAWDHNPLTTLKLVCNLRGVRGTGKSDKEGFYAAAIWLHQNHPKTLAGNLDSLADFGYFKDLPEILFRLLEGSDVRKNRKEEWEEKKREKLYGSRFRSRYGSRFRFCRDEREKETQKKKSEPGVPKGEKDRIEKEKARASRKEKKINMAKKIIARYSHDPEFSFLHERVSDLFTVFLNADVESLKSGQVRKIGLAAKWCPSIGSSFDKSTLLCESIARKMFPRESNPEYESIEEAHYVYRVRDRLRKEVLVPLRKVLELPEVYICSNKWDSIPYNRVASLAMKFHKAKFLKHDKERFSKYLEDVKSGKTTIAAGALLPHEIIAMLKDSDNGEVAELQWKRMVDDLLKKGKLRNCMAICDVSGSMSGTPMEVSVALGVLVSELSDEPWKGKLITFRADPELQMVKGDDLKSKTHFVRHMDWGMNTDFQKVFDLILKVAVEGKLKPEQMIKRLFVFSDMEFDQASTSRRWETDYQVIVRKFKAKGYGESIPQIVFWNLRDSMATPVPGNQNGVALVSGFSKNLIKIFLDHDGDIDPEAVMEAAIAGEEYQKLVVFD</sequence>
<dbReference type="Gramene" id="OMO55921">
    <property type="protein sequence ID" value="OMO55921"/>
    <property type="gene ID" value="CCACVL1_26872"/>
</dbReference>
<dbReference type="InterPro" id="IPR056690">
    <property type="entry name" value="DUF7788"/>
</dbReference>
<gene>
    <name evidence="4" type="ORF">CCACVL1_26872</name>
</gene>
<dbReference type="EMBL" id="AWWV01014551">
    <property type="protein sequence ID" value="OMO55921.1"/>
    <property type="molecule type" value="Genomic_DNA"/>
</dbReference>
<dbReference type="OrthoDB" id="1149618at2759"/>
<dbReference type="PANTHER" id="PTHR31373">
    <property type="entry name" value="OS06G0652100 PROTEIN"/>
    <property type="match status" value="1"/>
</dbReference>
<dbReference type="SUPFAM" id="SSF53300">
    <property type="entry name" value="vWA-like"/>
    <property type="match status" value="1"/>
</dbReference>
<dbReference type="Gene3D" id="3.40.50.410">
    <property type="entry name" value="von Willebrand factor, type A domain"/>
    <property type="match status" value="1"/>
</dbReference>
<organism evidence="4 5">
    <name type="scientific">Corchorus capsularis</name>
    <name type="common">Jute</name>
    <dbReference type="NCBI Taxonomy" id="210143"/>
    <lineage>
        <taxon>Eukaryota</taxon>
        <taxon>Viridiplantae</taxon>
        <taxon>Streptophyta</taxon>
        <taxon>Embryophyta</taxon>
        <taxon>Tracheophyta</taxon>
        <taxon>Spermatophyta</taxon>
        <taxon>Magnoliopsida</taxon>
        <taxon>eudicotyledons</taxon>
        <taxon>Gunneridae</taxon>
        <taxon>Pentapetalae</taxon>
        <taxon>rosids</taxon>
        <taxon>malvids</taxon>
        <taxon>Malvales</taxon>
        <taxon>Malvaceae</taxon>
        <taxon>Grewioideae</taxon>
        <taxon>Apeibeae</taxon>
        <taxon>Corchorus</taxon>
    </lineage>
</organism>
<evidence type="ECO:0000256" key="1">
    <source>
        <dbReference type="SAM" id="MobiDB-lite"/>
    </source>
</evidence>
<dbReference type="Proteomes" id="UP000188268">
    <property type="component" value="Unassembled WGS sequence"/>
</dbReference>
<protein>
    <recommendedName>
        <fullName evidence="6">von Willebrand factor, type A</fullName>
    </recommendedName>
</protein>
<dbReference type="AlphaFoldDB" id="A0A1R3GCY4"/>